<accession>A0A0D2M9P0</accession>
<dbReference type="STRING" id="145388.A0A0D2M9P0"/>
<feature type="transmembrane region" description="Helical" evidence="5">
    <location>
        <begin position="20"/>
        <end position="41"/>
    </location>
</feature>
<protein>
    <submittedName>
        <fullName evidence="6">Transmembrane protein</fullName>
    </submittedName>
</protein>
<dbReference type="KEGG" id="mng:MNEG_15869"/>
<evidence type="ECO:0000256" key="2">
    <source>
        <dbReference type="ARBA" id="ARBA00022692"/>
    </source>
</evidence>
<keyword evidence="4 5" id="KW-0472">Membrane</keyword>
<dbReference type="AlphaFoldDB" id="A0A0D2M9P0"/>
<dbReference type="Proteomes" id="UP000054498">
    <property type="component" value="Unassembled WGS sequence"/>
</dbReference>
<name>A0A0D2M9P0_9CHLO</name>
<evidence type="ECO:0000313" key="6">
    <source>
        <dbReference type="EMBL" id="KIY92095.1"/>
    </source>
</evidence>
<feature type="transmembrane region" description="Helical" evidence="5">
    <location>
        <begin position="85"/>
        <end position="104"/>
    </location>
</feature>
<evidence type="ECO:0000256" key="4">
    <source>
        <dbReference type="ARBA" id="ARBA00023136"/>
    </source>
</evidence>
<dbReference type="GO" id="GO:0035869">
    <property type="term" value="C:ciliary transition zone"/>
    <property type="evidence" value="ECO:0007669"/>
    <property type="project" value="TreeGrafter"/>
</dbReference>
<keyword evidence="3 5" id="KW-1133">Transmembrane helix</keyword>
<proteinExistence type="predicted"/>
<dbReference type="GO" id="GO:0016020">
    <property type="term" value="C:membrane"/>
    <property type="evidence" value="ECO:0007669"/>
    <property type="project" value="UniProtKB-SubCell"/>
</dbReference>
<evidence type="ECO:0000313" key="7">
    <source>
        <dbReference type="Proteomes" id="UP000054498"/>
    </source>
</evidence>
<dbReference type="InterPro" id="IPR019184">
    <property type="entry name" value="Uncharacterised_TM-17"/>
</dbReference>
<organism evidence="6 7">
    <name type="scientific">Monoraphidium neglectum</name>
    <dbReference type="NCBI Taxonomy" id="145388"/>
    <lineage>
        <taxon>Eukaryota</taxon>
        <taxon>Viridiplantae</taxon>
        <taxon>Chlorophyta</taxon>
        <taxon>core chlorophytes</taxon>
        <taxon>Chlorophyceae</taxon>
        <taxon>CS clade</taxon>
        <taxon>Sphaeropleales</taxon>
        <taxon>Selenastraceae</taxon>
        <taxon>Monoraphidium</taxon>
    </lineage>
</organism>
<dbReference type="GeneID" id="25733572"/>
<evidence type="ECO:0000256" key="5">
    <source>
        <dbReference type="SAM" id="Phobius"/>
    </source>
</evidence>
<dbReference type="OrthoDB" id="262535at2759"/>
<reference evidence="6 7" key="1">
    <citation type="journal article" date="2013" name="BMC Genomics">
        <title>Reconstruction of the lipid metabolism for the microalga Monoraphidium neglectum from its genome sequence reveals characteristics suitable for biofuel production.</title>
        <authorList>
            <person name="Bogen C."/>
            <person name="Al-Dilaimi A."/>
            <person name="Albersmeier A."/>
            <person name="Wichmann J."/>
            <person name="Grundmann M."/>
            <person name="Rupp O."/>
            <person name="Lauersen K.J."/>
            <person name="Blifernez-Klassen O."/>
            <person name="Kalinowski J."/>
            <person name="Goesmann A."/>
            <person name="Mussgnug J.H."/>
            <person name="Kruse O."/>
        </authorList>
    </citation>
    <scope>NUCLEOTIDE SEQUENCE [LARGE SCALE GENOMIC DNA]</scope>
    <source>
        <strain evidence="6 7">SAG 48.87</strain>
    </source>
</reference>
<dbReference type="PANTHER" id="PTHR13531:SF0">
    <property type="entry name" value="GEO07735P1-RELATED"/>
    <property type="match status" value="1"/>
</dbReference>
<evidence type="ECO:0000256" key="3">
    <source>
        <dbReference type="ARBA" id="ARBA00022989"/>
    </source>
</evidence>
<sequence length="110" mass="12692">MQPGTARARPVLTSLPLQVFIYFGGWWDVLFWLISIVVFIYKGSTLPYPNGRFAAEFVFLWLWLLVEPVRLFLGSKGNKTEQPGPLLFSLLLALPVVAFLVYYMRFQTFV</sequence>
<dbReference type="Pfam" id="PF09799">
    <property type="entry name" value="Transmemb_17"/>
    <property type="match status" value="1"/>
</dbReference>
<keyword evidence="2 5" id="KW-0812">Transmembrane</keyword>
<keyword evidence="7" id="KW-1185">Reference proteome</keyword>
<dbReference type="RefSeq" id="XP_013891115.1">
    <property type="nucleotide sequence ID" value="XM_014035661.1"/>
</dbReference>
<feature type="transmembrane region" description="Helical" evidence="5">
    <location>
        <begin position="53"/>
        <end position="73"/>
    </location>
</feature>
<evidence type="ECO:0000256" key="1">
    <source>
        <dbReference type="ARBA" id="ARBA00004141"/>
    </source>
</evidence>
<dbReference type="EMBL" id="KK105960">
    <property type="protein sequence ID" value="KIY92095.1"/>
    <property type="molecule type" value="Genomic_DNA"/>
</dbReference>
<comment type="subcellular location">
    <subcellularLocation>
        <location evidence="1">Membrane</location>
        <topology evidence="1">Multi-pass membrane protein</topology>
    </subcellularLocation>
</comment>
<gene>
    <name evidence="6" type="ORF">MNEG_15869</name>
</gene>
<dbReference type="GO" id="GO:1905515">
    <property type="term" value="P:non-motile cilium assembly"/>
    <property type="evidence" value="ECO:0007669"/>
    <property type="project" value="TreeGrafter"/>
</dbReference>
<dbReference type="PANTHER" id="PTHR13531">
    <property type="entry name" value="GEO07735P1-RELATED-RELATED"/>
    <property type="match status" value="1"/>
</dbReference>